<feature type="region of interest" description="Disordered" evidence="1">
    <location>
        <begin position="736"/>
        <end position="772"/>
    </location>
</feature>
<feature type="compositionally biased region" description="Pro residues" evidence="1">
    <location>
        <begin position="185"/>
        <end position="204"/>
    </location>
</feature>
<protein>
    <submittedName>
        <fullName evidence="2">Uncharacterized protein</fullName>
    </submittedName>
</protein>
<keyword evidence="3" id="KW-1185">Reference proteome</keyword>
<dbReference type="STRING" id="240176.A8P960"/>
<gene>
    <name evidence="2" type="ORF">CC1G_09559</name>
</gene>
<feature type="region of interest" description="Disordered" evidence="1">
    <location>
        <begin position="396"/>
        <end position="451"/>
    </location>
</feature>
<feature type="compositionally biased region" description="Low complexity" evidence="1">
    <location>
        <begin position="1215"/>
        <end position="1232"/>
    </location>
</feature>
<evidence type="ECO:0000256" key="1">
    <source>
        <dbReference type="SAM" id="MobiDB-lite"/>
    </source>
</evidence>
<dbReference type="VEuPathDB" id="FungiDB:CC1G_09559"/>
<dbReference type="OMA" id="PVHAINT"/>
<feature type="compositionally biased region" description="Acidic residues" evidence="1">
    <location>
        <begin position="997"/>
        <end position="1012"/>
    </location>
</feature>
<organism evidence="2 3">
    <name type="scientific">Coprinopsis cinerea (strain Okayama-7 / 130 / ATCC MYA-4618 / FGSC 9003)</name>
    <name type="common">Inky cap fungus</name>
    <name type="synonym">Hormographiella aspergillata</name>
    <dbReference type="NCBI Taxonomy" id="240176"/>
    <lineage>
        <taxon>Eukaryota</taxon>
        <taxon>Fungi</taxon>
        <taxon>Dikarya</taxon>
        <taxon>Basidiomycota</taxon>
        <taxon>Agaricomycotina</taxon>
        <taxon>Agaricomycetes</taxon>
        <taxon>Agaricomycetidae</taxon>
        <taxon>Agaricales</taxon>
        <taxon>Agaricineae</taxon>
        <taxon>Psathyrellaceae</taxon>
        <taxon>Coprinopsis</taxon>
    </lineage>
</organism>
<proteinExistence type="predicted"/>
<feature type="compositionally biased region" description="Polar residues" evidence="1">
    <location>
        <begin position="752"/>
        <end position="766"/>
    </location>
</feature>
<feature type="compositionally biased region" description="Low complexity" evidence="1">
    <location>
        <begin position="1241"/>
        <end position="1251"/>
    </location>
</feature>
<feature type="region of interest" description="Disordered" evidence="1">
    <location>
        <begin position="905"/>
        <end position="1141"/>
    </location>
</feature>
<feature type="region of interest" description="Disordered" evidence="1">
    <location>
        <begin position="167"/>
        <end position="211"/>
    </location>
</feature>
<comment type="caution">
    <text evidence="2">The sequence shown here is derived from an EMBL/GenBank/DDBJ whole genome shotgun (WGS) entry which is preliminary data.</text>
</comment>
<dbReference type="EMBL" id="AACS02000011">
    <property type="protein sequence ID" value="EAU82100.2"/>
    <property type="molecule type" value="Genomic_DNA"/>
</dbReference>
<dbReference type="GeneID" id="6016321"/>
<feature type="compositionally biased region" description="Pro residues" evidence="1">
    <location>
        <begin position="248"/>
        <end position="260"/>
    </location>
</feature>
<dbReference type="HOGENOM" id="CLU_258986_0_0_1"/>
<dbReference type="OrthoDB" id="2675889at2759"/>
<feature type="compositionally biased region" description="Polar residues" evidence="1">
    <location>
        <begin position="167"/>
        <end position="177"/>
    </location>
</feature>
<feature type="compositionally biased region" description="Low complexity" evidence="1">
    <location>
        <begin position="342"/>
        <end position="370"/>
    </location>
</feature>
<accession>A8P960</accession>
<feature type="region of interest" description="Disordered" evidence="1">
    <location>
        <begin position="1168"/>
        <end position="1267"/>
    </location>
</feature>
<feature type="compositionally biased region" description="Pro residues" evidence="1">
    <location>
        <begin position="483"/>
        <end position="499"/>
    </location>
</feature>
<feature type="compositionally biased region" description="Pro residues" evidence="1">
    <location>
        <begin position="1024"/>
        <end position="1036"/>
    </location>
</feature>
<feature type="compositionally biased region" description="Polar residues" evidence="1">
    <location>
        <begin position="400"/>
        <end position="448"/>
    </location>
</feature>
<dbReference type="Proteomes" id="UP000001861">
    <property type="component" value="Unassembled WGS sequence"/>
</dbReference>
<reference evidence="2 3" key="1">
    <citation type="journal article" date="2010" name="Proc. Natl. Acad. Sci. U.S.A.">
        <title>Insights into evolution of multicellular fungi from the assembled chromosomes of the mushroom Coprinopsis cinerea (Coprinus cinereus).</title>
        <authorList>
            <person name="Stajich J.E."/>
            <person name="Wilke S.K."/>
            <person name="Ahren D."/>
            <person name="Au C.H."/>
            <person name="Birren B.W."/>
            <person name="Borodovsky M."/>
            <person name="Burns C."/>
            <person name="Canback B."/>
            <person name="Casselton L.A."/>
            <person name="Cheng C.K."/>
            <person name="Deng J."/>
            <person name="Dietrich F.S."/>
            <person name="Fargo D.C."/>
            <person name="Farman M.L."/>
            <person name="Gathman A.C."/>
            <person name="Goldberg J."/>
            <person name="Guigo R."/>
            <person name="Hoegger P.J."/>
            <person name="Hooker J.B."/>
            <person name="Huggins A."/>
            <person name="James T.Y."/>
            <person name="Kamada T."/>
            <person name="Kilaru S."/>
            <person name="Kodira C."/>
            <person name="Kues U."/>
            <person name="Kupfer D."/>
            <person name="Kwan H.S."/>
            <person name="Lomsadze A."/>
            <person name="Li W."/>
            <person name="Lilly W.W."/>
            <person name="Ma L.J."/>
            <person name="Mackey A.J."/>
            <person name="Manning G."/>
            <person name="Martin F."/>
            <person name="Muraguchi H."/>
            <person name="Natvig D.O."/>
            <person name="Palmerini H."/>
            <person name="Ramesh M.A."/>
            <person name="Rehmeyer C.J."/>
            <person name="Roe B.A."/>
            <person name="Shenoy N."/>
            <person name="Stanke M."/>
            <person name="Ter-Hovhannisyan V."/>
            <person name="Tunlid A."/>
            <person name="Velagapudi R."/>
            <person name="Vision T.J."/>
            <person name="Zeng Q."/>
            <person name="Zolan M.E."/>
            <person name="Pukkila P.J."/>
        </authorList>
    </citation>
    <scope>NUCLEOTIDE SEQUENCE [LARGE SCALE GENOMIC DNA]</scope>
    <source>
        <strain evidence="3">Okayama-7 / 130 / ATCC MYA-4618 / FGSC 9003</strain>
    </source>
</reference>
<evidence type="ECO:0000313" key="2">
    <source>
        <dbReference type="EMBL" id="EAU82100.2"/>
    </source>
</evidence>
<feature type="compositionally biased region" description="Pro residues" evidence="1">
    <location>
        <begin position="922"/>
        <end position="934"/>
    </location>
</feature>
<evidence type="ECO:0000313" key="3">
    <source>
        <dbReference type="Proteomes" id="UP000001861"/>
    </source>
</evidence>
<feature type="compositionally biased region" description="Basic and acidic residues" evidence="1">
    <location>
        <begin position="971"/>
        <end position="985"/>
    </location>
</feature>
<feature type="region of interest" description="Disordered" evidence="1">
    <location>
        <begin position="229"/>
        <end position="379"/>
    </location>
</feature>
<feature type="region of interest" description="Disordered" evidence="1">
    <location>
        <begin position="483"/>
        <end position="519"/>
    </location>
</feature>
<name>A8P960_COPC7</name>
<dbReference type="RefSeq" id="XP_001839704.2">
    <property type="nucleotide sequence ID" value="XM_001839652.2"/>
</dbReference>
<sequence length="1332" mass="142987">MPPKPLTPVHHLDFPALSPALTHSRRQDSSVSDGRLAGIVASSLSSPADPTPYFWDEEYSQEGLCLCVWPGVRRKCPLSMRESDGETCSNATPYVNALHLRIRGRVWCSPGTDFQIQQTSSFKRLPTNAFSQVWPNTRREQEDPFLPFPVLSSPPPSEVDDLYFSMQDKQPQRTSSAPEDATDHPPIPPPLTGAPLPTMPPPQITPSTNTPDAQQQFWLQFMLQSGAHPSLQLPAHPDDDERDGNHAPAPPRLSPFPTFPPYGYVLTAHAHSKAQPAPVTQEPGSLAHPSAQPVVPTPSASAAGPVSTSPGKAKRAKKAHPPADPNRYSLRSTPNRKKAETMAEGGAAGGQPAAPSAAPSGSAVTAGSPAKVDSAGDVHQEILSLQRDFSETELKKLTSDEISPSNSVLATPNNGYDLSLSTPISAQGDTNPPAGTQQSPLETPTPGSTAAAKAVNDIFSSASKPRPTHFSNQLLTLTARLPELPPALSSPPLNLPPSPASSSADQPDEDSLDGLRVGKPTKEETKVINEAVDEIHRFVLRTAQQLNRAPAVIYNALASRSSIAARGQRHPWNVFQPFFFRNKEVVKKLCPGVEGDQPRDYWLDFQKNVPNWQEMLATESALMDLSETKTYRQKKKEFAKRAQDLESRFLLMNQSLGAEGLFIVIGSSVNQDGGLSHIYTTPNAMGFFEDRLRCKESAVVGQLRSHVFDALSRSYAADLPDLPPVLSQADLNAAKSTASTSAAQGQGPPASPVQSSARPPVSTASNAMEDGDEDAIVTARKELGAVLLPMLQKCGVKISGTSIPWVKLPERLAAAGIAIHNIPFGCPFPGEDKLNRLVTSGSGVRAIGLENMKLLHSSLLGPDPPRFVKSNKFKLQSSKTPLFIEAPPPASSTQSFARRRFLNHKLDNKGPPRIGSGFQTPPGSPDSSPSPQPKQEPDTEASPHSIPRGKRRRDVVLSDDEPLASPPPPPEKPRSSRNARVEIIKAGKSAPPVRFVDDDEEDEDFIFSEPDPDSPVRRRRRPATPTPSPEPEPAPPSKRHRARSEAPTSHSPPKPTIRQQSEAPSKSSVSRGKAKVVPENRPSPPAKRPSPGSEEQTSFKKPRSNAHTSSGMAKTFGKPVPSHNGPISSGPPLNPRVKSIDSRLFAPPLDDARLQQYLNDGNLSRMLADVHASRGTGSQQPMQPPPFPRPNMSSPSKKQEPTVPASRPEWAPLRTFPAASSTSASSSFAPAAPSFPPAPTPTASSSFAPAAPSFPPAPAPTTSTSTAHASMWTTGNHQHTRPVLRLVSAVLRANEDRPYGYGCVCSPGVPSRRSFASVVDASCHASLLRQDV</sequence>
<feature type="compositionally biased region" description="Polar residues" evidence="1">
    <location>
        <begin position="1056"/>
        <end position="1070"/>
    </location>
</feature>
<dbReference type="KEGG" id="cci:CC1G_09559"/>
<feature type="compositionally biased region" description="Basic and acidic residues" evidence="1">
    <location>
        <begin position="236"/>
        <end position="245"/>
    </location>
</feature>
<dbReference type="InParanoid" id="A8P960"/>